<evidence type="ECO:0000313" key="3">
    <source>
        <dbReference type="Proteomes" id="UP000326565"/>
    </source>
</evidence>
<keyword evidence="3" id="KW-1185">Reference proteome</keyword>
<name>A0A5N5WSN5_9EURO</name>
<protein>
    <submittedName>
        <fullName evidence="2">Uncharacterized protein</fullName>
    </submittedName>
</protein>
<sequence>MAKTTYGEPVDISDSGVSRAIEEEPVELPGQAMDLNLAKEKRDKNKNAVNKIASLQLEDETAKHTRYTLGHRTASGAESSNGLDEGEEGEEEKLHEDDILQEYVAYSSGSKRRDPLPVHILAPKSLTLLGRRRYMSAWKGFHSIPVITQMICLGTEQNGPCVPQAAFPSGEASLTIETA</sequence>
<accession>A0A5N5WSN5</accession>
<organism evidence="2 3">
    <name type="scientific">Aspergillus leporis</name>
    <dbReference type="NCBI Taxonomy" id="41062"/>
    <lineage>
        <taxon>Eukaryota</taxon>
        <taxon>Fungi</taxon>
        <taxon>Dikarya</taxon>
        <taxon>Ascomycota</taxon>
        <taxon>Pezizomycotina</taxon>
        <taxon>Eurotiomycetes</taxon>
        <taxon>Eurotiomycetidae</taxon>
        <taxon>Eurotiales</taxon>
        <taxon>Aspergillaceae</taxon>
        <taxon>Aspergillus</taxon>
        <taxon>Aspergillus subgen. Circumdati</taxon>
    </lineage>
</organism>
<dbReference type="Proteomes" id="UP000326565">
    <property type="component" value="Unassembled WGS sequence"/>
</dbReference>
<feature type="region of interest" description="Disordered" evidence="1">
    <location>
        <begin position="1"/>
        <end position="20"/>
    </location>
</feature>
<reference evidence="2 3" key="1">
    <citation type="submission" date="2019-04" db="EMBL/GenBank/DDBJ databases">
        <title>Friends and foes A comparative genomics study of 23 Aspergillus species from section Flavi.</title>
        <authorList>
            <consortium name="DOE Joint Genome Institute"/>
            <person name="Kjaerbolling I."/>
            <person name="Vesth T."/>
            <person name="Frisvad J.C."/>
            <person name="Nybo J.L."/>
            <person name="Theobald S."/>
            <person name="Kildgaard S."/>
            <person name="Isbrandt T."/>
            <person name="Kuo A."/>
            <person name="Sato A."/>
            <person name="Lyhne E.K."/>
            <person name="Kogle M.E."/>
            <person name="Wiebenga A."/>
            <person name="Kun R.S."/>
            <person name="Lubbers R.J."/>
            <person name="Makela M.R."/>
            <person name="Barry K."/>
            <person name="Chovatia M."/>
            <person name="Clum A."/>
            <person name="Daum C."/>
            <person name="Haridas S."/>
            <person name="He G."/>
            <person name="LaButti K."/>
            <person name="Lipzen A."/>
            <person name="Mondo S."/>
            <person name="Riley R."/>
            <person name="Salamov A."/>
            <person name="Simmons B.A."/>
            <person name="Magnuson J.K."/>
            <person name="Henrissat B."/>
            <person name="Mortensen U.H."/>
            <person name="Larsen T.O."/>
            <person name="Devries R.P."/>
            <person name="Grigoriev I.V."/>
            <person name="Machida M."/>
            <person name="Baker S.E."/>
            <person name="Andersen M.R."/>
        </authorList>
    </citation>
    <scope>NUCLEOTIDE SEQUENCE [LARGE SCALE GENOMIC DNA]</scope>
    <source>
        <strain evidence="2 3">CBS 151.66</strain>
    </source>
</reference>
<dbReference type="EMBL" id="ML732311">
    <property type="protein sequence ID" value="KAB8070200.1"/>
    <property type="molecule type" value="Genomic_DNA"/>
</dbReference>
<gene>
    <name evidence="2" type="ORF">BDV29DRAFT_160704</name>
</gene>
<dbReference type="AlphaFoldDB" id="A0A5N5WSN5"/>
<feature type="region of interest" description="Disordered" evidence="1">
    <location>
        <begin position="60"/>
        <end position="98"/>
    </location>
</feature>
<evidence type="ECO:0000256" key="1">
    <source>
        <dbReference type="SAM" id="MobiDB-lite"/>
    </source>
</evidence>
<proteinExistence type="predicted"/>
<evidence type="ECO:0000313" key="2">
    <source>
        <dbReference type="EMBL" id="KAB8070200.1"/>
    </source>
</evidence>